<dbReference type="Proteomes" id="UP000294164">
    <property type="component" value="Unassembled WGS sequence"/>
</dbReference>
<proteinExistence type="predicted"/>
<organism evidence="2 3">
    <name type="scientific">Pseudoxanthomonas winnipegensis</name>
    <dbReference type="NCBI Taxonomy" id="2480810"/>
    <lineage>
        <taxon>Bacteria</taxon>
        <taxon>Pseudomonadati</taxon>
        <taxon>Pseudomonadota</taxon>
        <taxon>Gammaproteobacteria</taxon>
        <taxon>Lysobacterales</taxon>
        <taxon>Lysobacteraceae</taxon>
        <taxon>Pseudoxanthomonas</taxon>
    </lineage>
</organism>
<keyword evidence="1" id="KW-1133">Transmembrane helix</keyword>
<name>A0A4Q8MA57_9GAMM</name>
<evidence type="ECO:0000313" key="3">
    <source>
        <dbReference type="Proteomes" id="UP000294164"/>
    </source>
</evidence>
<reference evidence="2 3" key="1">
    <citation type="submission" date="2019-02" db="EMBL/GenBank/DDBJ databases">
        <title>WGS of Pseudoxanthomonas species novum from clinical isolates.</title>
        <authorList>
            <person name="Bernier A.-M."/>
            <person name="Bernard K."/>
            <person name="Vachon A."/>
        </authorList>
    </citation>
    <scope>NUCLEOTIDE SEQUENCE [LARGE SCALE GENOMIC DNA]</scope>
    <source>
        <strain evidence="2 3">NML130969</strain>
    </source>
</reference>
<accession>A0A4Q8MA57</accession>
<dbReference type="RefSeq" id="WP_130533343.1">
    <property type="nucleotide sequence ID" value="NZ_SHMG01000001.1"/>
</dbReference>
<dbReference type="AlphaFoldDB" id="A0A4Q8MA57"/>
<protein>
    <submittedName>
        <fullName evidence="2">Uncharacterized protein</fullName>
    </submittedName>
</protein>
<keyword evidence="1" id="KW-0472">Membrane</keyword>
<keyword evidence="1" id="KW-0812">Transmembrane</keyword>
<comment type="caution">
    <text evidence="2">The sequence shown here is derived from an EMBL/GenBank/DDBJ whole genome shotgun (WGS) entry which is preliminary data.</text>
</comment>
<dbReference type="EMBL" id="SHMG01000001">
    <property type="protein sequence ID" value="TAA46594.1"/>
    <property type="molecule type" value="Genomic_DNA"/>
</dbReference>
<evidence type="ECO:0000256" key="1">
    <source>
        <dbReference type="SAM" id="Phobius"/>
    </source>
</evidence>
<sequence>MLIVAAFSFFSGICLAYHDVVLCGNKWVAPSISISPFGKGKKLQSLYLCSWSFITTGVGCTLFGGRLCRIEWMGAVRLLIGVGLLAAAVMARRIFLKH</sequence>
<feature type="transmembrane region" description="Helical" evidence="1">
    <location>
        <begin position="45"/>
        <end position="64"/>
    </location>
</feature>
<evidence type="ECO:0000313" key="2">
    <source>
        <dbReference type="EMBL" id="TAA46594.1"/>
    </source>
</evidence>
<gene>
    <name evidence="2" type="ORF">EA655_02675</name>
</gene>
<feature type="transmembrane region" description="Helical" evidence="1">
    <location>
        <begin position="76"/>
        <end position="95"/>
    </location>
</feature>